<name>U4KZE5_PYROM</name>
<feature type="compositionally biased region" description="Polar residues" evidence="1">
    <location>
        <begin position="92"/>
        <end position="104"/>
    </location>
</feature>
<reference evidence="2 3" key="1">
    <citation type="journal article" date="2013" name="PLoS Genet.">
        <title>The genome and development-dependent transcriptomes of Pyronema confluens: a window into fungal evolution.</title>
        <authorList>
            <person name="Traeger S."/>
            <person name="Altegoer F."/>
            <person name="Freitag M."/>
            <person name="Gabaldon T."/>
            <person name="Kempken F."/>
            <person name="Kumar A."/>
            <person name="Marcet-Houben M."/>
            <person name="Poggeler S."/>
            <person name="Stajich J.E."/>
            <person name="Nowrousian M."/>
        </authorList>
    </citation>
    <scope>NUCLEOTIDE SEQUENCE [LARGE SCALE GENOMIC DNA]</scope>
    <source>
        <strain evidence="3">CBS 100304</strain>
        <tissue evidence="2">Vegetative mycelium</tissue>
    </source>
</reference>
<gene>
    <name evidence="2" type="ORF">PCON_06657</name>
</gene>
<evidence type="ECO:0000313" key="3">
    <source>
        <dbReference type="Proteomes" id="UP000018144"/>
    </source>
</evidence>
<sequence length="649" mass="73617">MLSEYPDVPPGPGPFAATIRHERDDLDERDLQNLNGHRVSRELADKVFKRIRANAPSNHIFDLSHVSTHPELTESVSSGSDFSRHHSRRNTQEFSTENESSNLNLPPEDESSVANLSTTNDYHIPNDVETTVKASDSRHEYEPPPLDPDKPIADIKGKGKETDERATRPTLNLLIPSSASYIKDAFDLDLSTGRRQSYFTGSRVLDLFHFDSLDSRINSPLPAVSRLEENADLVQECDDDCKLSDPEDIECLLDRMLITDQVEYEHDLHQIALRERAEKNARLTRNSSISSRTRYGPRAFNSSPRYEEIHRPDFSDGRHNRPTPASSALISNGRHSRTNPILYEQTIARRHFTTPFEYEKPSAAENNESNTSRRHISAPYDQEQLITGINNRLFDQVRFNRGVTRHRQSGPSEIERPGVLERSPAFNTEPSGASFAAIFTVAIPQASSIGTPLSRLGRPIIAETTDVNFYTVVATYHPVYQYVVVDMMDYCYCPVGFESGQIADLIYLQANKYLPSHSIWPAQNYGSQRYHVTSKWSLCIAAANGIDHLYVSDVDVLAQRIAGCMWRINEGRNMSDAEHSRFIANISEGCAEVCEVELFSKARSMRRNPRYTTVSMDFSRNAVYEWRPLTDQPHHQLPHSRNAMPIRKV</sequence>
<accession>U4KZE5</accession>
<keyword evidence="3" id="KW-1185">Reference proteome</keyword>
<feature type="compositionally biased region" description="Basic and acidic residues" evidence="1">
    <location>
        <begin position="135"/>
        <end position="153"/>
    </location>
</feature>
<evidence type="ECO:0000256" key="1">
    <source>
        <dbReference type="SAM" id="MobiDB-lite"/>
    </source>
</evidence>
<dbReference type="EMBL" id="HF935332">
    <property type="protein sequence ID" value="CCX07070.1"/>
    <property type="molecule type" value="Genomic_DNA"/>
</dbReference>
<evidence type="ECO:0000313" key="2">
    <source>
        <dbReference type="EMBL" id="CCX07070.1"/>
    </source>
</evidence>
<organism evidence="2 3">
    <name type="scientific">Pyronema omphalodes (strain CBS 100304)</name>
    <name type="common">Pyronema confluens</name>
    <dbReference type="NCBI Taxonomy" id="1076935"/>
    <lineage>
        <taxon>Eukaryota</taxon>
        <taxon>Fungi</taxon>
        <taxon>Dikarya</taxon>
        <taxon>Ascomycota</taxon>
        <taxon>Pezizomycotina</taxon>
        <taxon>Pezizomycetes</taxon>
        <taxon>Pezizales</taxon>
        <taxon>Pyronemataceae</taxon>
        <taxon>Pyronema</taxon>
    </lineage>
</organism>
<protein>
    <submittedName>
        <fullName evidence="2">Uncharacterized protein</fullName>
    </submittedName>
</protein>
<feature type="region of interest" description="Disordered" evidence="1">
    <location>
        <begin position="1"/>
        <end position="24"/>
    </location>
</feature>
<dbReference type="Proteomes" id="UP000018144">
    <property type="component" value="Unassembled WGS sequence"/>
</dbReference>
<dbReference type="OrthoDB" id="5296780at2759"/>
<feature type="compositionally biased region" description="Polar residues" evidence="1">
    <location>
        <begin position="283"/>
        <end position="293"/>
    </location>
</feature>
<feature type="compositionally biased region" description="Polar residues" evidence="1">
    <location>
        <begin position="112"/>
        <end position="121"/>
    </location>
</feature>
<feature type="compositionally biased region" description="Basic and acidic residues" evidence="1">
    <location>
        <begin position="305"/>
        <end position="319"/>
    </location>
</feature>
<feature type="region of interest" description="Disordered" evidence="1">
    <location>
        <begin position="72"/>
        <end position="153"/>
    </location>
</feature>
<feature type="region of interest" description="Disordered" evidence="1">
    <location>
        <begin position="279"/>
        <end position="337"/>
    </location>
</feature>
<proteinExistence type="predicted"/>
<dbReference type="AlphaFoldDB" id="U4KZE5"/>